<dbReference type="KEGG" id="mfeu:H1D33_19740"/>
<keyword evidence="2" id="KW-1185">Reference proteome</keyword>
<gene>
    <name evidence="1" type="ORF">H1D33_19740</name>
</gene>
<proteinExistence type="predicted"/>
<sequence>MTERDWAPDACTLPTADRPLRLAEFDGLFHDAVRRIDRVSTRHLRLRLDGAAEPAARDLIVRESACCSFFTFHLTRAAGDVLMLDIRVPPARVDVLDALAERATPAPRR</sequence>
<reference evidence="1 2" key="2">
    <citation type="journal article" date="2021" name="Mar. Drugs">
        <title>A New Micromonospora Strain with Antibiotic Activity Isolated from the Microbiome of a Mid-Atlantic Deep-Sea Sponge.</title>
        <authorList>
            <person name="Back C.R."/>
            <person name="Stennett H.L."/>
            <person name="Williams S.E."/>
            <person name="Wang L."/>
            <person name="Ojeda Gomez J."/>
            <person name="Abdulle O.M."/>
            <person name="Duffy T."/>
            <person name="Neal C."/>
            <person name="Mantell J."/>
            <person name="Jepson M.A."/>
            <person name="Hendry K.R."/>
            <person name="Powell D."/>
            <person name="Stach J.E.M."/>
            <person name="Essex-Lopresti A.E."/>
            <person name="Willis C.L."/>
            <person name="Curnow P."/>
            <person name="Race P.R."/>
        </authorList>
    </citation>
    <scope>NUCLEOTIDE SEQUENCE [LARGE SCALE GENOMIC DNA]</scope>
    <source>
        <strain evidence="1 2">28ISP2-46</strain>
    </source>
</reference>
<organism evidence="1 2">
    <name type="scientific">Micromonospora robiginosa</name>
    <dbReference type="NCBI Taxonomy" id="2749844"/>
    <lineage>
        <taxon>Bacteria</taxon>
        <taxon>Bacillati</taxon>
        <taxon>Actinomycetota</taxon>
        <taxon>Actinomycetes</taxon>
        <taxon>Micromonosporales</taxon>
        <taxon>Micromonosporaceae</taxon>
        <taxon>Micromonospora</taxon>
    </lineage>
</organism>
<evidence type="ECO:0000313" key="1">
    <source>
        <dbReference type="EMBL" id="QLQ35600.1"/>
    </source>
</evidence>
<reference evidence="2" key="1">
    <citation type="submission" date="2020-07" db="EMBL/GenBank/DDBJ databases">
        <title>A new Micromonospora strain with potent antibiotic activity isolated from the microbiome of a mid-Atlantic deep-sea sponge.</title>
        <authorList>
            <person name="Back C.R."/>
            <person name="Stennett H.L."/>
            <person name="Williams S.E."/>
            <person name="Wang L."/>
            <person name="Ojeda Gomez J."/>
            <person name="Abdulle O.M."/>
            <person name="Duffy T."/>
            <person name="Hendry K.R."/>
            <person name="Powell D."/>
            <person name="Stach J.E."/>
            <person name="Essex-Lopresti A.E."/>
            <person name="Willis C.L."/>
            <person name="Curnow P."/>
            <person name="Race P.R."/>
        </authorList>
    </citation>
    <scope>NUCLEOTIDE SEQUENCE [LARGE SCALE GENOMIC DNA]</scope>
    <source>
        <strain evidence="2">28ISP2-46</strain>
    </source>
</reference>
<name>A0A7L6B1T4_9ACTN</name>
<dbReference type="Proteomes" id="UP000510844">
    <property type="component" value="Chromosome"/>
</dbReference>
<dbReference type="AlphaFoldDB" id="A0A7L6B1T4"/>
<dbReference type="EMBL" id="CP059322">
    <property type="protein sequence ID" value="QLQ35600.1"/>
    <property type="molecule type" value="Genomic_DNA"/>
</dbReference>
<evidence type="ECO:0000313" key="2">
    <source>
        <dbReference type="Proteomes" id="UP000510844"/>
    </source>
</evidence>
<protein>
    <recommendedName>
        <fullName evidence="3">Arsenate reductase</fullName>
    </recommendedName>
</protein>
<accession>A0A7L6B1T4</accession>
<dbReference type="RefSeq" id="WP_181568129.1">
    <property type="nucleotide sequence ID" value="NZ_CP059322.2"/>
</dbReference>
<evidence type="ECO:0008006" key="3">
    <source>
        <dbReference type="Google" id="ProtNLM"/>
    </source>
</evidence>